<feature type="domain" description="Mandelate racemase/muconate lactonizing enzyme C-terminal" evidence="7">
    <location>
        <begin position="140"/>
        <end position="232"/>
    </location>
</feature>
<dbReference type="PANTHER" id="PTHR48073:SF5">
    <property type="entry name" value="O-SUCCINYLBENZOATE SYNTHASE"/>
    <property type="match status" value="1"/>
</dbReference>
<keyword evidence="2" id="KW-0479">Metal-binding</keyword>
<dbReference type="CDD" id="cd03317">
    <property type="entry name" value="NAAAR"/>
    <property type="match status" value="1"/>
</dbReference>
<dbReference type="EMBL" id="JBHSZV010000062">
    <property type="protein sequence ID" value="MFC7063918.1"/>
    <property type="molecule type" value="Genomic_DNA"/>
</dbReference>
<dbReference type="InterPro" id="IPR029065">
    <property type="entry name" value="Enolase_C-like"/>
</dbReference>
<evidence type="ECO:0000256" key="2">
    <source>
        <dbReference type="ARBA" id="ARBA00022723"/>
    </source>
</evidence>
<evidence type="ECO:0000259" key="7">
    <source>
        <dbReference type="SMART" id="SM00922"/>
    </source>
</evidence>
<dbReference type="SFLD" id="SFLDG00180">
    <property type="entry name" value="muconate_cycloisomerase"/>
    <property type="match status" value="1"/>
</dbReference>
<comment type="caution">
    <text evidence="8">The sequence shown here is derived from an EMBL/GenBank/DDBJ whole genome shotgun (WGS) entry which is preliminary data.</text>
</comment>
<dbReference type="GO" id="GO:0043748">
    <property type="term" value="F:O-succinylbenzoate synthase activity"/>
    <property type="evidence" value="ECO:0007669"/>
    <property type="project" value="UniProtKB-EC"/>
</dbReference>
<gene>
    <name evidence="8" type="primary">menC</name>
    <name evidence="8" type="ORF">ACFQIC_19145</name>
</gene>
<evidence type="ECO:0000256" key="5">
    <source>
        <dbReference type="ARBA" id="ARBA00029491"/>
    </source>
</evidence>
<dbReference type="RefSeq" id="WP_390217708.1">
    <property type="nucleotide sequence ID" value="NZ_JBHSZV010000062.1"/>
</dbReference>
<dbReference type="SUPFAM" id="SSF54826">
    <property type="entry name" value="Enolase N-terminal domain-like"/>
    <property type="match status" value="1"/>
</dbReference>
<dbReference type="Gene3D" id="3.20.20.120">
    <property type="entry name" value="Enolase-like C-terminal domain"/>
    <property type="match status" value="1"/>
</dbReference>
<dbReference type="SFLD" id="SFLDF00009">
    <property type="entry name" value="o-succinylbenzoate_synthase"/>
    <property type="match status" value="1"/>
</dbReference>
<protein>
    <recommendedName>
        <fullName evidence="5 6">o-succinylbenzoate synthase</fullName>
        <ecNumber evidence="5 6">4.2.1.113</ecNumber>
    </recommendedName>
</protein>
<dbReference type="InterPro" id="IPR010197">
    <property type="entry name" value="OSBS/NAAAR"/>
</dbReference>
<accession>A0ABW2ENR4</accession>
<dbReference type="SFLD" id="SFLDS00001">
    <property type="entry name" value="Enolase"/>
    <property type="match status" value="1"/>
</dbReference>
<evidence type="ECO:0000313" key="9">
    <source>
        <dbReference type="Proteomes" id="UP001596410"/>
    </source>
</evidence>
<dbReference type="EC" id="4.2.1.113" evidence="5 6"/>
<evidence type="ECO:0000256" key="4">
    <source>
        <dbReference type="ARBA" id="ARBA00023239"/>
    </source>
</evidence>
<dbReference type="InterPro" id="IPR013342">
    <property type="entry name" value="Mandelate_racemase_C"/>
</dbReference>
<dbReference type="Pfam" id="PF02746">
    <property type="entry name" value="MR_MLE_N"/>
    <property type="match status" value="1"/>
</dbReference>
<dbReference type="NCBIfam" id="TIGR01928">
    <property type="entry name" value="menC_lowGC_arch"/>
    <property type="match status" value="1"/>
</dbReference>
<keyword evidence="9" id="KW-1185">Reference proteome</keyword>
<dbReference type="Proteomes" id="UP001596410">
    <property type="component" value="Unassembled WGS sequence"/>
</dbReference>
<name>A0ABW2ENR4_9BACI</name>
<dbReference type="SMART" id="SM00922">
    <property type="entry name" value="MR_MLE"/>
    <property type="match status" value="1"/>
</dbReference>
<evidence type="ECO:0000256" key="1">
    <source>
        <dbReference type="ARBA" id="ARBA00001968"/>
    </source>
</evidence>
<reference evidence="9" key="1">
    <citation type="journal article" date="2019" name="Int. J. Syst. Evol. Microbiol.">
        <title>The Global Catalogue of Microorganisms (GCM) 10K type strain sequencing project: providing services to taxonomists for standard genome sequencing and annotation.</title>
        <authorList>
            <consortium name="The Broad Institute Genomics Platform"/>
            <consortium name="The Broad Institute Genome Sequencing Center for Infectious Disease"/>
            <person name="Wu L."/>
            <person name="Ma J."/>
        </authorList>
    </citation>
    <scope>NUCLEOTIDE SEQUENCE [LARGE SCALE GENOMIC DNA]</scope>
    <source>
        <strain evidence="9">CGMCC 4.1621</strain>
    </source>
</reference>
<evidence type="ECO:0000256" key="3">
    <source>
        <dbReference type="ARBA" id="ARBA00022842"/>
    </source>
</evidence>
<dbReference type="Pfam" id="PF13378">
    <property type="entry name" value="MR_MLE_C"/>
    <property type="match status" value="1"/>
</dbReference>
<sequence length="366" mass="41127">MNINKVTLYEVVLPLKVPFRTHRGLLKERPVIIVEIEDIEGTTGYGEVTAFPTPFYTAETINTGWHMIKDVIIPSLSFEMLNEPSDFPEQVAFIQGNQMAKAGFEGALWDVYAKQRGLSLSKLIGGVREEVEAGAVLSLTNQITRDVNKLLSEGYKRFKLKVEKGKEEEMIASVKDVYPDLPIMFDANGMYDVHDIERIKSFDSLGLLMIEQPFRAGDFYLHQQLQDRMDTPICLDESVQSFDDAVQAITLKSCQVINIKISRVGGLTEAIKIHDYCKSHNIPVWCGGMVETGISKAHNIALSSLPDFVYPGDLSSSTRYFDKDVIEPFIEVQHGGITVPTSNGIGFSLNKEYLDQLMGKKYEYHL</sequence>
<dbReference type="InterPro" id="IPR013341">
    <property type="entry name" value="Mandelate_racemase_N_dom"/>
</dbReference>
<keyword evidence="4 8" id="KW-0456">Lyase</keyword>
<dbReference type="InterPro" id="IPR036849">
    <property type="entry name" value="Enolase-like_C_sf"/>
</dbReference>
<dbReference type="InterPro" id="IPR029017">
    <property type="entry name" value="Enolase-like_N"/>
</dbReference>
<dbReference type="SUPFAM" id="SSF51604">
    <property type="entry name" value="Enolase C-terminal domain-like"/>
    <property type="match status" value="1"/>
</dbReference>
<evidence type="ECO:0000256" key="6">
    <source>
        <dbReference type="NCBIfam" id="TIGR01928"/>
    </source>
</evidence>
<evidence type="ECO:0000313" key="8">
    <source>
        <dbReference type="EMBL" id="MFC7063918.1"/>
    </source>
</evidence>
<keyword evidence="3" id="KW-0460">Magnesium</keyword>
<organism evidence="8 9">
    <name type="scientific">Halobacillus seohaensis</name>
    <dbReference type="NCBI Taxonomy" id="447421"/>
    <lineage>
        <taxon>Bacteria</taxon>
        <taxon>Bacillati</taxon>
        <taxon>Bacillota</taxon>
        <taxon>Bacilli</taxon>
        <taxon>Bacillales</taxon>
        <taxon>Bacillaceae</taxon>
        <taxon>Halobacillus</taxon>
    </lineage>
</organism>
<comment type="cofactor">
    <cofactor evidence="1">
        <name>a divalent metal cation</name>
        <dbReference type="ChEBI" id="CHEBI:60240"/>
    </cofactor>
</comment>
<proteinExistence type="predicted"/>
<dbReference type="Gene3D" id="3.30.390.10">
    <property type="entry name" value="Enolase-like, N-terminal domain"/>
    <property type="match status" value="1"/>
</dbReference>
<dbReference type="PANTHER" id="PTHR48073">
    <property type="entry name" value="O-SUCCINYLBENZOATE SYNTHASE-RELATED"/>
    <property type="match status" value="1"/>
</dbReference>